<protein>
    <submittedName>
        <fullName evidence="7">RagB/SusD family nutrient uptake outer membrane protein</fullName>
    </submittedName>
</protein>
<keyword evidence="5" id="KW-0998">Cell outer membrane</keyword>
<accession>A0ABW5MUG2</accession>
<dbReference type="Gene3D" id="1.25.40.390">
    <property type="match status" value="1"/>
</dbReference>
<dbReference type="RefSeq" id="WP_377766008.1">
    <property type="nucleotide sequence ID" value="NZ_JBHULB010000007.1"/>
</dbReference>
<evidence type="ECO:0000256" key="2">
    <source>
        <dbReference type="ARBA" id="ARBA00006275"/>
    </source>
</evidence>
<evidence type="ECO:0000313" key="7">
    <source>
        <dbReference type="EMBL" id="MFD2586431.1"/>
    </source>
</evidence>
<evidence type="ECO:0000256" key="1">
    <source>
        <dbReference type="ARBA" id="ARBA00004442"/>
    </source>
</evidence>
<feature type="domain" description="RagB/SusD" evidence="6">
    <location>
        <begin position="387"/>
        <end position="500"/>
    </location>
</feature>
<organism evidence="7 8">
    <name type="scientific">Croceitalea marina</name>
    <dbReference type="NCBI Taxonomy" id="1775166"/>
    <lineage>
        <taxon>Bacteria</taxon>
        <taxon>Pseudomonadati</taxon>
        <taxon>Bacteroidota</taxon>
        <taxon>Flavobacteriia</taxon>
        <taxon>Flavobacteriales</taxon>
        <taxon>Flavobacteriaceae</taxon>
        <taxon>Croceitalea</taxon>
    </lineage>
</organism>
<evidence type="ECO:0000256" key="3">
    <source>
        <dbReference type="ARBA" id="ARBA00022729"/>
    </source>
</evidence>
<dbReference type="Pfam" id="PF07980">
    <property type="entry name" value="SusD_RagB"/>
    <property type="match status" value="1"/>
</dbReference>
<keyword evidence="4" id="KW-0472">Membrane</keyword>
<evidence type="ECO:0000313" key="8">
    <source>
        <dbReference type="Proteomes" id="UP001597526"/>
    </source>
</evidence>
<comment type="caution">
    <text evidence="7">The sequence shown here is derived from an EMBL/GenBank/DDBJ whole genome shotgun (WGS) entry which is preliminary data.</text>
</comment>
<name>A0ABW5MUG2_9FLAO</name>
<evidence type="ECO:0000259" key="6">
    <source>
        <dbReference type="Pfam" id="PF07980"/>
    </source>
</evidence>
<evidence type="ECO:0000256" key="5">
    <source>
        <dbReference type="ARBA" id="ARBA00023237"/>
    </source>
</evidence>
<keyword evidence="8" id="KW-1185">Reference proteome</keyword>
<dbReference type="InterPro" id="IPR011990">
    <property type="entry name" value="TPR-like_helical_dom_sf"/>
</dbReference>
<dbReference type="SUPFAM" id="SSF48452">
    <property type="entry name" value="TPR-like"/>
    <property type="match status" value="1"/>
</dbReference>
<dbReference type="InterPro" id="IPR012944">
    <property type="entry name" value="SusD_RagB_dom"/>
</dbReference>
<reference evidence="8" key="1">
    <citation type="journal article" date="2019" name="Int. J. Syst. Evol. Microbiol.">
        <title>The Global Catalogue of Microorganisms (GCM) 10K type strain sequencing project: providing services to taxonomists for standard genome sequencing and annotation.</title>
        <authorList>
            <consortium name="The Broad Institute Genomics Platform"/>
            <consortium name="The Broad Institute Genome Sequencing Center for Infectious Disease"/>
            <person name="Wu L."/>
            <person name="Ma J."/>
        </authorList>
    </citation>
    <scope>NUCLEOTIDE SEQUENCE [LARGE SCALE GENOMIC DNA]</scope>
    <source>
        <strain evidence="8">KCTC 52368</strain>
    </source>
</reference>
<comment type="similarity">
    <text evidence="2">Belongs to the SusD family.</text>
</comment>
<dbReference type="Proteomes" id="UP001597526">
    <property type="component" value="Unassembled WGS sequence"/>
</dbReference>
<sequence>MMKKDLLSNRLAKMLGLSALIVTFQACTDLEPNFGDSISVESIGGSFNGVSNTSASLEALYTSGDSDNLGLYRQDTQENSYALMEVSADNIAVLTRGADWGDNGVWRTMHNHTWDANHVYVLQAWNRHNAASFRASQLLDSRSNASPSETAQAQVIRAFNIYSVLDFFGQVPIRGVDDGPDVDPTVISAQEALTLILDDLNAAISSGNLSDNGPGVALRPAESGGDRAGTLTGIGEAFARFLRARVQLNAIHLVGTAGDMNQVIADVNAIEALGFQLDPVGAEDPDGDDSYFDIWDPANNTNLEVIFMLDGDVRTRMYNQLHPNQGGWNGFVTLTETFRLFGTDDINQDARLGLPGEEVDGVSTGYIRGQQRSPAGTNLTDRQENPLVYEDVILTNLEVNNERNGIRIVKNPQRNDDGNLPGDTARDFTWIRFADAMLMRAEATLRGGGGGPTALEDVNAIRERAGAAPLGSVSLDDMPDIIARELNSEGVMGGRRAVQLRFGNFASGTWEMKTVNEDFRVKFPIPAAALATNPNLVQNEGY</sequence>
<proteinExistence type="inferred from homology"/>
<evidence type="ECO:0000256" key="4">
    <source>
        <dbReference type="ARBA" id="ARBA00023136"/>
    </source>
</evidence>
<keyword evidence="3" id="KW-0732">Signal</keyword>
<dbReference type="EMBL" id="JBHULB010000007">
    <property type="protein sequence ID" value="MFD2586431.1"/>
    <property type="molecule type" value="Genomic_DNA"/>
</dbReference>
<dbReference type="PROSITE" id="PS51257">
    <property type="entry name" value="PROKAR_LIPOPROTEIN"/>
    <property type="match status" value="1"/>
</dbReference>
<comment type="subcellular location">
    <subcellularLocation>
        <location evidence="1">Cell outer membrane</location>
    </subcellularLocation>
</comment>
<gene>
    <name evidence="7" type="ORF">ACFSQJ_05795</name>
</gene>